<dbReference type="InterPro" id="IPR045260">
    <property type="entry name" value="Sec12-like"/>
</dbReference>
<evidence type="ECO:0000256" key="4">
    <source>
        <dbReference type="ARBA" id="ARBA00022692"/>
    </source>
</evidence>
<dbReference type="Proteomes" id="UP001054857">
    <property type="component" value="Unassembled WGS sequence"/>
</dbReference>
<dbReference type="GO" id="GO:0005085">
    <property type="term" value="F:guanyl-nucleotide exchange factor activity"/>
    <property type="evidence" value="ECO:0007669"/>
    <property type="project" value="InterPro"/>
</dbReference>
<evidence type="ECO:0000256" key="3">
    <source>
        <dbReference type="ARBA" id="ARBA00022574"/>
    </source>
</evidence>
<keyword evidence="14" id="KW-1185">Reference proteome</keyword>
<keyword evidence="3 11" id="KW-0853">WD repeat</keyword>
<organism evidence="13 14">
    <name type="scientific">Astrephomene gubernaculifera</name>
    <dbReference type="NCBI Taxonomy" id="47775"/>
    <lineage>
        <taxon>Eukaryota</taxon>
        <taxon>Viridiplantae</taxon>
        <taxon>Chlorophyta</taxon>
        <taxon>core chlorophytes</taxon>
        <taxon>Chlorophyceae</taxon>
        <taxon>CS clade</taxon>
        <taxon>Chlamydomonadales</taxon>
        <taxon>Astrephomenaceae</taxon>
        <taxon>Astrephomene</taxon>
    </lineage>
</organism>
<evidence type="ECO:0000313" key="14">
    <source>
        <dbReference type="Proteomes" id="UP001054857"/>
    </source>
</evidence>
<dbReference type="GO" id="GO:0005789">
    <property type="term" value="C:endoplasmic reticulum membrane"/>
    <property type="evidence" value="ECO:0007669"/>
    <property type="project" value="UniProtKB-SubCell"/>
</dbReference>
<keyword evidence="2" id="KW-0813">Transport</keyword>
<evidence type="ECO:0000256" key="8">
    <source>
        <dbReference type="ARBA" id="ARBA00022927"/>
    </source>
</evidence>
<keyword evidence="10 12" id="KW-0472">Membrane</keyword>
<dbReference type="InterPro" id="IPR001680">
    <property type="entry name" value="WD40_rpt"/>
</dbReference>
<accession>A0AAD3HI59</accession>
<evidence type="ECO:0000256" key="5">
    <source>
        <dbReference type="ARBA" id="ARBA00022737"/>
    </source>
</evidence>
<comment type="subcellular location">
    <subcellularLocation>
        <location evidence="1">Endoplasmic reticulum membrane</location>
        <topology evidence="1">Single-pass membrane protein</topology>
    </subcellularLocation>
</comment>
<gene>
    <name evidence="13" type="ORF">Agub_g1898</name>
</gene>
<dbReference type="PROSITE" id="PS50082">
    <property type="entry name" value="WD_REPEATS_2"/>
    <property type="match status" value="1"/>
</dbReference>
<feature type="non-terminal residue" evidence="13">
    <location>
        <position position="445"/>
    </location>
</feature>
<dbReference type="PANTHER" id="PTHR23284:SF0">
    <property type="entry name" value="PROLACTIN REGULATORY ELEMENT-BINDING PROTEIN"/>
    <property type="match status" value="1"/>
</dbReference>
<keyword evidence="4 12" id="KW-0812">Transmembrane</keyword>
<evidence type="ECO:0000313" key="13">
    <source>
        <dbReference type="EMBL" id="GFR41225.1"/>
    </source>
</evidence>
<evidence type="ECO:0000256" key="7">
    <source>
        <dbReference type="ARBA" id="ARBA00022892"/>
    </source>
</evidence>
<dbReference type="AlphaFoldDB" id="A0AAD3HI59"/>
<evidence type="ECO:0000256" key="10">
    <source>
        <dbReference type="ARBA" id="ARBA00023136"/>
    </source>
</evidence>
<evidence type="ECO:0000256" key="2">
    <source>
        <dbReference type="ARBA" id="ARBA00022448"/>
    </source>
</evidence>
<keyword evidence="6" id="KW-0256">Endoplasmic reticulum</keyword>
<protein>
    <recommendedName>
        <fullName evidence="15">Prolactin regulatory element-binding protein</fullName>
    </recommendedName>
</protein>
<dbReference type="Pfam" id="PF00400">
    <property type="entry name" value="WD40"/>
    <property type="match status" value="1"/>
</dbReference>
<evidence type="ECO:0000256" key="1">
    <source>
        <dbReference type="ARBA" id="ARBA00004389"/>
    </source>
</evidence>
<evidence type="ECO:0008006" key="15">
    <source>
        <dbReference type="Google" id="ProtNLM"/>
    </source>
</evidence>
<dbReference type="GO" id="GO:0003400">
    <property type="term" value="P:regulation of COPII vesicle coating"/>
    <property type="evidence" value="ECO:0007669"/>
    <property type="project" value="TreeGrafter"/>
</dbReference>
<dbReference type="GO" id="GO:0015031">
    <property type="term" value="P:protein transport"/>
    <property type="evidence" value="ECO:0007669"/>
    <property type="project" value="UniProtKB-KW"/>
</dbReference>
<sequence length="445" mass="46597">MGRKSAGPAKPSGPIKTFKYGMPLYGLAWPEGATFYVCGGGGSVSSGIKNRLVCAEAQNGSLTDQTAEFHFGLDCPTRLAVSPGAKSIVFAMGKGGIKRLDVDTRGAVLRFTELSGAQEERLRSITMDVKALSFHPSGELLALGGEDGSVVVYEWPSLKVKLDLSGDRKLSQEAIKDLDFAPLPAAAAAPAAAAGAAGSSGQAAGRAVAVAAAGAGRAGRALVVILDNGSAVALDLEQEGAVLCRVQLAKGEFKNEKVMLVSSEDRLLLHHLPPGMENAQFTRVKCRTPPGGERATLYCLMNNRAGCHVGLWELGEDGLLAMRAACKAADAPGACMDVSGDGALVAVGTSEGDVALVGCRPHLRVVRRFPKAHMVFTTNITFNHDASCVLSTSADASATLNSTALPPPPNLKRIVMLVFLLVTILLLCLLQYVRMLKQRGMTNEE</sequence>
<dbReference type="PANTHER" id="PTHR23284">
    <property type="entry name" value="PROLACTIN REGULATORY ELEMENT BINDING PROTEIN"/>
    <property type="match status" value="1"/>
</dbReference>
<keyword evidence="7" id="KW-0931">ER-Golgi transport</keyword>
<dbReference type="GO" id="GO:0006888">
    <property type="term" value="P:endoplasmic reticulum to Golgi vesicle-mediated transport"/>
    <property type="evidence" value="ECO:0007669"/>
    <property type="project" value="TreeGrafter"/>
</dbReference>
<dbReference type="SUPFAM" id="SSF50998">
    <property type="entry name" value="Quinoprotein alcohol dehydrogenase-like"/>
    <property type="match status" value="1"/>
</dbReference>
<evidence type="ECO:0000256" key="9">
    <source>
        <dbReference type="ARBA" id="ARBA00022989"/>
    </source>
</evidence>
<reference evidence="13 14" key="1">
    <citation type="journal article" date="2021" name="Sci. Rep.">
        <title>Genome sequencing of the multicellular alga Astrephomene provides insights into convergent evolution of germ-soma differentiation.</title>
        <authorList>
            <person name="Yamashita S."/>
            <person name="Yamamoto K."/>
            <person name="Matsuzaki R."/>
            <person name="Suzuki S."/>
            <person name="Yamaguchi H."/>
            <person name="Hirooka S."/>
            <person name="Minakuchi Y."/>
            <person name="Miyagishima S."/>
            <person name="Kawachi M."/>
            <person name="Toyoda A."/>
            <person name="Nozaki H."/>
        </authorList>
    </citation>
    <scope>NUCLEOTIDE SEQUENCE [LARGE SCALE GENOMIC DNA]</scope>
    <source>
        <strain evidence="13 14">NIES-4017</strain>
    </source>
</reference>
<evidence type="ECO:0000256" key="12">
    <source>
        <dbReference type="SAM" id="Phobius"/>
    </source>
</evidence>
<feature type="transmembrane region" description="Helical" evidence="12">
    <location>
        <begin position="414"/>
        <end position="433"/>
    </location>
</feature>
<evidence type="ECO:0000256" key="6">
    <source>
        <dbReference type="ARBA" id="ARBA00022824"/>
    </source>
</evidence>
<comment type="caution">
    <text evidence="13">The sequence shown here is derived from an EMBL/GenBank/DDBJ whole genome shotgun (WGS) entry which is preliminary data.</text>
</comment>
<evidence type="ECO:0000256" key="11">
    <source>
        <dbReference type="PROSITE-ProRule" id="PRU00221"/>
    </source>
</evidence>
<feature type="repeat" description="WD" evidence="11">
    <location>
        <begin position="122"/>
        <end position="154"/>
    </location>
</feature>
<name>A0AAD3HI59_9CHLO</name>
<keyword evidence="8" id="KW-0653">Protein transport</keyword>
<dbReference type="EMBL" id="BMAR01000001">
    <property type="protein sequence ID" value="GFR41225.1"/>
    <property type="molecule type" value="Genomic_DNA"/>
</dbReference>
<keyword evidence="5" id="KW-0677">Repeat</keyword>
<proteinExistence type="predicted"/>
<dbReference type="SMART" id="SM00320">
    <property type="entry name" value="WD40"/>
    <property type="match status" value="2"/>
</dbReference>
<dbReference type="InterPro" id="IPR011047">
    <property type="entry name" value="Quinoprotein_ADH-like_sf"/>
</dbReference>
<dbReference type="InterPro" id="IPR015943">
    <property type="entry name" value="WD40/YVTN_repeat-like_dom_sf"/>
</dbReference>
<dbReference type="Gene3D" id="2.130.10.10">
    <property type="entry name" value="YVTN repeat-like/Quinoprotein amine dehydrogenase"/>
    <property type="match status" value="2"/>
</dbReference>
<keyword evidence="9 12" id="KW-1133">Transmembrane helix</keyword>